<feature type="region of interest" description="Disordered" evidence="1">
    <location>
        <begin position="445"/>
        <end position="467"/>
    </location>
</feature>
<feature type="transmembrane region" description="Helical" evidence="2">
    <location>
        <begin position="140"/>
        <end position="163"/>
    </location>
</feature>
<reference evidence="3 4" key="1">
    <citation type="journal article" date="2012" name="J. Bacteriol.">
        <title>Draft Genome Sequence of the Extremely Halophilic Archaeon Halogranum salarium B-1T.</title>
        <authorList>
            <person name="Kim K.K."/>
            <person name="Lee K.C."/>
            <person name="Lee J.S."/>
        </authorList>
    </citation>
    <scope>NUCLEOTIDE SEQUENCE [LARGE SCALE GENOMIC DNA]</scope>
    <source>
        <strain evidence="3 4">B-1</strain>
    </source>
</reference>
<feature type="transmembrane region" description="Helical" evidence="2">
    <location>
        <begin position="175"/>
        <end position="202"/>
    </location>
</feature>
<dbReference type="EMBL" id="ALJD01000014">
    <property type="protein sequence ID" value="EJN57319.1"/>
    <property type="molecule type" value="Genomic_DNA"/>
</dbReference>
<gene>
    <name evidence="3" type="ORF">HSB1_42820</name>
</gene>
<feature type="compositionally biased region" description="Low complexity" evidence="1">
    <location>
        <begin position="445"/>
        <end position="463"/>
    </location>
</feature>
<dbReference type="InterPro" id="IPR045782">
    <property type="entry name" value="TrbL_3"/>
</dbReference>
<keyword evidence="2" id="KW-0472">Membrane</keyword>
<dbReference type="Proteomes" id="UP000007813">
    <property type="component" value="Unassembled WGS sequence"/>
</dbReference>
<feature type="compositionally biased region" description="Polar residues" evidence="1">
    <location>
        <begin position="30"/>
        <end position="41"/>
    </location>
</feature>
<keyword evidence="2" id="KW-1133">Transmembrane helix</keyword>
<feature type="region of interest" description="Disordered" evidence="1">
    <location>
        <begin position="554"/>
        <end position="577"/>
    </location>
</feature>
<feature type="transmembrane region" description="Helical" evidence="2">
    <location>
        <begin position="327"/>
        <end position="348"/>
    </location>
</feature>
<feature type="region of interest" description="Disordered" evidence="1">
    <location>
        <begin position="392"/>
        <end position="419"/>
    </location>
</feature>
<dbReference type="eggNOG" id="arCOG07767">
    <property type="taxonomic scope" value="Archaea"/>
</dbReference>
<evidence type="ECO:0000256" key="1">
    <source>
        <dbReference type="SAM" id="MobiDB-lite"/>
    </source>
</evidence>
<sequence>MTHKSRFSVVIALTLVVSAGFVPVLAVADSPTSSNQLGTPSEPTPGGDEQNGETNEEAGYCSGIDPVSGQVCNGVVDALRAIAQGFLEFARDVAEWAVEFLVSRPVPLDDGKMELVDRPTNAPMGTAYDMWFTKGLPIGLALWGFAMVVLRVTTILPGGSAAAHQRKTLRQKGWFGLFFILASWIWAAVVLHLSQGLILAVAPDGADLVADLGSVGGNAAASSLGIILVWLSSGVLFLLIALVFGLSWVSVFVFAPALPIFIALSLVDFGPLSIVSNIGKIGRDLFVTVSFLPFPTALVLGFGYPIINAARSAMPGPTSIVPGLGVYALLTLCLWVIALLSPIVLFIGMRSMRPLSSMAAGVIGAVSATSLASASNKVGKASSAATSAAGSAASSTRVDPVQGSPFSSDNTSSTGAVGATGTSTAGALGSSGGLARSGSGTTSLGAVSASNISSSSGTSGESFSDTRVPSGVALNEVATRSDLTSSQKYRAGYFKSNGEFEGVGGTTSDRDWTLNKGYERLDKAYPGKTLVLQGAKDDEYYDIREAIESERYGGPYSYAQQNAESRETVFNTRGQNE</sequence>
<protein>
    <submittedName>
        <fullName evidence="3">Uncharacterized protein</fullName>
    </submittedName>
</protein>
<feature type="region of interest" description="Disordered" evidence="1">
    <location>
        <begin position="30"/>
        <end position="60"/>
    </location>
</feature>
<organism evidence="3 4">
    <name type="scientific">Halogranum salarium B-1</name>
    <dbReference type="NCBI Taxonomy" id="1210908"/>
    <lineage>
        <taxon>Archaea</taxon>
        <taxon>Methanobacteriati</taxon>
        <taxon>Methanobacteriota</taxon>
        <taxon>Stenosarchaea group</taxon>
        <taxon>Halobacteria</taxon>
        <taxon>Halobacteriales</taxon>
        <taxon>Haloferacaceae</taxon>
    </lineage>
</organism>
<dbReference type="AlphaFoldDB" id="J3JDA4"/>
<feature type="compositionally biased region" description="Polar residues" evidence="1">
    <location>
        <begin position="558"/>
        <end position="577"/>
    </location>
</feature>
<dbReference type="Pfam" id="PF19590">
    <property type="entry name" value="TrbL_3"/>
    <property type="match status" value="1"/>
</dbReference>
<feature type="transmembrane region" description="Helical" evidence="2">
    <location>
        <begin position="285"/>
        <end position="307"/>
    </location>
</feature>
<evidence type="ECO:0000256" key="2">
    <source>
        <dbReference type="SAM" id="Phobius"/>
    </source>
</evidence>
<evidence type="ECO:0000313" key="3">
    <source>
        <dbReference type="EMBL" id="EJN57319.1"/>
    </source>
</evidence>
<comment type="caution">
    <text evidence="3">The sequence shown here is derived from an EMBL/GenBank/DDBJ whole genome shotgun (WGS) entry which is preliminary data.</text>
</comment>
<dbReference type="RefSeq" id="WP_009367731.1">
    <property type="nucleotide sequence ID" value="NZ_ALJD01000014.1"/>
</dbReference>
<keyword evidence="2" id="KW-0812">Transmembrane</keyword>
<evidence type="ECO:0000313" key="4">
    <source>
        <dbReference type="Proteomes" id="UP000007813"/>
    </source>
</evidence>
<name>J3JDA4_9EURY</name>
<accession>J3JDA4</accession>
<proteinExistence type="predicted"/>